<organism evidence="1 2">
    <name type="scientific">Actinoplanes sichuanensis</name>
    <dbReference type="NCBI Taxonomy" id="512349"/>
    <lineage>
        <taxon>Bacteria</taxon>
        <taxon>Bacillati</taxon>
        <taxon>Actinomycetota</taxon>
        <taxon>Actinomycetes</taxon>
        <taxon>Micromonosporales</taxon>
        <taxon>Micromonosporaceae</taxon>
        <taxon>Actinoplanes</taxon>
    </lineage>
</organism>
<evidence type="ECO:0000313" key="2">
    <source>
        <dbReference type="Proteomes" id="UP001597183"/>
    </source>
</evidence>
<dbReference type="RefSeq" id="WP_317793668.1">
    <property type="nucleotide sequence ID" value="NZ_AP028461.1"/>
</dbReference>
<proteinExistence type="predicted"/>
<comment type="caution">
    <text evidence="1">The sequence shown here is derived from an EMBL/GenBank/DDBJ whole genome shotgun (WGS) entry which is preliminary data.</text>
</comment>
<keyword evidence="2" id="KW-1185">Reference proteome</keyword>
<reference evidence="2" key="1">
    <citation type="journal article" date="2019" name="Int. J. Syst. Evol. Microbiol.">
        <title>The Global Catalogue of Microorganisms (GCM) 10K type strain sequencing project: providing services to taxonomists for standard genome sequencing and annotation.</title>
        <authorList>
            <consortium name="The Broad Institute Genomics Platform"/>
            <consortium name="The Broad Institute Genome Sequencing Center for Infectious Disease"/>
            <person name="Wu L."/>
            <person name="Ma J."/>
        </authorList>
    </citation>
    <scope>NUCLEOTIDE SEQUENCE [LARGE SCALE GENOMIC DNA]</scope>
    <source>
        <strain evidence="2">CCM 7526</strain>
    </source>
</reference>
<sequence>MTITVSETDADAERLQYLSDGVRTELLDLGVDDVRPLRAGEAPAGSRGVDLAGVGAFLVTLGTSADAINQAVIAMRNWVGSGRRTPRSVEITVGDKVLRLSDATLAQQDQLVDEFVRAVRAG</sequence>
<protein>
    <submittedName>
        <fullName evidence="1">Uncharacterized protein</fullName>
    </submittedName>
</protein>
<gene>
    <name evidence="1" type="ORF">ACFQ5G_34945</name>
</gene>
<evidence type="ECO:0000313" key="1">
    <source>
        <dbReference type="EMBL" id="MFD1370562.1"/>
    </source>
</evidence>
<name>A0ABW4AK68_9ACTN</name>
<accession>A0ABW4AK68</accession>
<dbReference type="Proteomes" id="UP001597183">
    <property type="component" value="Unassembled WGS sequence"/>
</dbReference>
<dbReference type="EMBL" id="JBHTMK010000044">
    <property type="protein sequence ID" value="MFD1370562.1"/>
    <property type="molecule type" value="Genomic_DNA"/>
</dbReference>